<dbReference type="GO" id="GO:0008233">
    <property type="term" value="F:peptidase activity"/>
    <property type="evidence" value="ECO:0007669"/>
    <property type="project" value="UniProtKB-KW"/>
</dbReference>
<dbReference type="InterPro" id="IPR043128">
    <property type="entry name" value="Rev_trsase/Diguanyl_cyclase"/>
</dbReference>
<dbReference type="PROSITE" id="PS50878">
    <property type="entry name" value="RT_POL"/>
    <property type="match status" value="1"/>
</dbReference>
<keyword evidence="1" id="KW-0645">Protease</keyword>
<reference evidence="9 10" key="1">
    <citation type="submission" date="2024-02" db="EMBL/GenBank/DDBJ databases">
        <title>High-quality chromosome-scale genome assembly of Pensacola bahiagrass (Paspalum notatum Flugge var. saurae).</title>
        <authorList>
            <person name="Vega J.M."/>
            <person name="Podio M."/>
            <person name="Orjuela J."/>
            <person name="Siena L.A."/>
            <person name="Pessino S.C."/>
            <person name="Combes M.C."/>
            <person name="Mariac C."/>
            <person name="Albertini E."/>
            <person name="Pupilli F."/>
            <person name="Ortiz J.P.A."/>
            <person name="Leblanc O."/>
        </authorList>
    </citation>
    <scope>NUCLEOTIDE SEQUENCE [LARGE SCALE GENOMIC DNA]</scope>
    <source>
        <strain evidence="9">R1</strain>
        <tissue evidence="9">Leaf</tissue>
    </source>
</reference>
<protein>
    <recommendedName>
        <fullName evidence="8">Reverse transcriptase domain-containing protein</fullName>
    </recommendedName>
</protein>
<keyword evidence="2" id="KW-0808">Transferase</keyword>
<evidence type="ECO:0000256" key="7">
    <source>
        <dbReference type="ARBA" id="ARBA00022918"/>
    </source>
</evidence>
<dbReference type="AlphaFoldDB" id="A0AAQ3U270"/>
<dbReference type="Gene3D" id="3.10.10.10">
    <property type="entry name" value="HIV Type 1 Reverse Transcriptase, subunit A, domain 1"/>
    <property type="match status" value="1"/>
</dbReference>
<dbReference type="GO" id="GO:0006508">
    <property type="term" value="P:proteolysis"/>
    <property type="evidence" value="ECO:0007669"/>
    <property type="project" value="UniProtKB-KW"/>
</dbReference>
<dbReference type="InterPro" id="IPR053134">
    <property type="entry name" value="RNA-dir_DNA_polymerase"/>
</dbReference>
<keyword evidence="5" id="KW-0255">Endonuclease</keyword>
<evidence type="ECO:0000256" key="2">
    <source>
        <dbReference type="ARBA" id="ARBA00022679"/>
    </source>
</evidence>
<evidence type="ECO:0000313" key="10">
    <source>
        <dbReference type="Proteomes" id="UP001341281"/>
    </source>
</evidence>
<proteinExistence type="predicted"/>
<dbReference type="EMBL" id="CP144751">
    <property type="protein sequence ID" value="WVZ83629.1"/>
    <property type="molecule type" value="Genomic_DNA"/>
</dbReference>
<dbReference type="GO" id="GO:0003676">
    <property type="term" value="F:nucleic acid binding"/>
    <property type="evidence" value="ECO:0007669"/>
    <property type="project" value="InterPro"/>
</dbReference>
<keyword evidence="6" id="KW-0378">Hydrolase</keyword>
<evidence type="ECO:0000256" key="4">
    <source>
        <dbReference type="ARBA" id="ARBA00022722"/>
    </source>
</evidence>
<evidence type="ECO:0000256" key="1">
    <source>
        <dbReference type="ARBA" id="ARBA00022670"/>
    </source>
</evidence>
<dbReference type="FunFam" id="3.10.10.10:FF:000007">
    <property type="entry name" value="Retrovirus-related Pol polyprotein from transposon 17.6-like Protein"/>
    <property type="match status" value="1"/>
</dbReference>
<name>A0AAQ3U270_PASNO</name>
<dbReference type="CDD" id="cd01647">
    <property type="entry name" value="RT_LTR"/>
    <property type="match status" value="1"/>
</dbReference>
<gene>
    <name evidence="9" type="ORF">U9M48_030757</name>
</gene>
<dbReference type="InterPro" id="IPR012337">
    <property type="entry name" value="RNaseH-like_sf"/>
</dbReference>
<evidence type="ECO:0000313" key="9">
    <source>
        <dbReference type="EMBL" id="WVZ83629.1"/>
    </source>
</evidence>
<keyword evidence="7" id="KW-0695">RNA-directed DNA polymerase</keyword>
<dbReference type="Proteomes" id="UP001341281">
    <property type="component" value="Chromosome 07"/>
</dbReference>
<sequence>MEDLIAQLLNSQMIRCVSPYSSLVILVKKKDRAWRLCVDYRNLNANTVKNKIPIPIIEDLLDELHGAKIFSKIDLRSGYHQIRMHPSDIDKTAFSTHMGHFEYLVMPFGLTNAPATFQSLMNTILAHVLRKFALVFFDDILIYSKTMEDHIKHLQIVFDILRKHNLYAKRAKCTFAESSIEYLETPSLLVTFGNLSSKYWKLHFTNGQTERVNCLENYLRCMCFTSPKRWQHWLSLAEWWYNISYHTSLNLTPFQALYGFPPPMVSEDISPDCPNLTVQEQLRNRQVAQQVIKDNLLKAQNRIKHQADKHRQDRQFAVGDMVYLKIQPYRQTSLIVI</sequence>
<dbReference type="InterPro" id="IPR043502">
    <property type="entry name" value="DNA/RNA_pol_sf"/>
</dbReference>
<dbReference type="PANTHER" id="PTHR24559">
    <property type="entry name" value="TRANSPOSON TY3-I GAG-POL POLYPROTEIN"/>
    <property type="match status" value="1"/>
</dbReference>
<dbReference type="Pfam" id="PF00078">
    <property type="entry name" value="RVT_1"/>
    <property type="match status" value="1"/>
</dbReference>
<dbReference type="InterPro" id="IPR000477">
    <property type="entry name" value="RT_dom"/>
</dbReference>
<keyword evidence="4" id="KW-0540">Nuclease</keyword>
<dbReference type="InterPro" id="IPR036397">
    <property type="entry name" value="RNaseH_sf"/>
</dbReference>
<dbReference type="PANTHER" id="PTHR24559:SF450">
    <property type="entry name" value="RNA-DIRECTED DNA POLYMERASE HOMOLOG"/>
    <property type="match status" value="1"/>
</dbReference>
<dbReference type="SUPFAM" id="SSF53098">
    <property type="entry name" value="Ribonuclease H-like"/>
    <property type="match status" value="1"/>
</dbReference>
<keyword evidence="10" id="KW-1185">Reference proteome</keyword>
<feature type="domain" description="Reverse transcriptase" evidence="8">
    <location>
        <begin position="8"/>
        <end position="187"/>
    </location>
</feature>
<evidence type="ECO:0000259" key="8">
    <source>
        <dbReference type="PROSITE" id="PS50878"/>
    </source>
</evidence>
<dbReference type="Gene3D" id="3.30.70.270">
    <property type="match status" value="1"/>
</dbReference>
<evidence type="ECO:0000256" key="5">
    <source>
        <dbReference type="ARBA" id="ARBA00022759"/>
    </source>
</evidence>
<organism evidence="9 10">
    <name type="scientific">Paspalum notatum var. saurae</name>
    <dbReference type="NCBI Taxonomy" id="547442"/>
    <lineage>
        <taxon>Eukaryota</taxon>
        <taxon>Viridiplantae</taxon>
        <taxon>Streptophyta</taxon>
        <taxon>Embryophyta</taxon>
        <taxon>Tracheophyta</taxon>
        <taxon>Spermatophyta</taxon>
        <taxon>Magnoliopsida</taxon>
        <taxon>Liliopsida</taxon>
        <taxon>Poales</taxon>
        <taxon>Poaceae</taxon>
        <taxon>PACMAD clade</taxon>
        <taxon>Panicoideae</taxon>
        <taxon>Andropogonodae</taxon>
        <taxon>Paspaleae</taxon>
        <taxon>Paspalinae</taxon>
        <taxon>Paspalum</taxon>
    </lineage>
</organism>
<dbReference type="Gene3D" id="3.30.420.10">
    <property type="entry name" value="Ribonuclease H-like superfamily/Ribonuclease H"/>
    <property type="match status" value="1"/>
</dbReference>
<keyword evidence="3" id="KW-0548">Nucleotidyltransferase</keyword>
<dbReference type="SUPFAM" id="SSF56672">
    <property type="entry name" value="DNA/RNA polymerases"/>
    <property type="match status" value="1"/>
</dbReference>
<dbReference type="GO" id="GO:0003964">
    <property type="term" value="F:RNA-directed DNA polymerase activity"/>
    <property type="evidence" value="ECO:0007669"/>
    <property type="project" value="UniProtKB-KW"/>
</dbReference>
<evidence type="ECO:0000256" key="3">
    <source>
        <dbReference type="ARBA" id="ARBA00022695"/>
    </source>
</evidence>
<accession>A0AAQ3U270</accession>
<evidence type="ECO:0000256" key="6">
    <source>
        <dbReference type="ARBA" id="ARBA00022801"/>
    </source>
</evidence>
<dbReference type="GO" id="GO:0004519">
    <property type="term" value="F:endonuclease activity"/>
    <property type="evidence" value="ECO:0007669"/>
    <property type="project" value="UniProtKB-KW"/>
</dbReference>